<dbReference type="HOGENOM" id="CLU_027938_0_2_6"/>
<dbReference type="PANTHER" id="PTHR10434">
    <property type="entry name" value="1-ACYL-SN-GLYCEROL-3-PHOSPHATE ACYLTRANSFERASE"/>
    <property type="match status" value="1"/>
</dbReference>
<evidence type="ECO:0000259" key="7">
    <source>
        <dbReference type="SMART" id="SM00563"/>
    </source>
</evidence>
<dbReference type="AlphaFoldDB" id="G7UW18"/>
<keyword evidence="3" id="KW-0808">Transferase</keyword>
<keyword evidence="2" id="KW-0444">Lipid biosynthesis</keyword>
<proteinExistence type="predicted"/>
<evidence type="ECO:0000256" key="5">
    <source>
        <dbReference type="ARBA" id="ARBA00023315"/>
    </source>
</evidence>
<keyword evidence="9" id="KW-1185">Reference proteome</keyword>
<dbReference type="OrthoDB" id="9806880at2"/>
<dbReference type="GO" id="GO:0003841">
    <property type="term" value="F:1-acylglycerol-3-phosphate O-acyltransferase activity"/>
    <property type="evidence" value="ECO:0007669"/>
    <property type="project" value="TreeGrafter"/>
</dbReference>
<dbReference type="STRING" id="1045855.DSC_15160"/>
<dbReference type="Proteomes" id="UP000005870">
    <property type="component" value="Chromosome"/>
</dbReference>
<keyword evidence="6" id="KW-0472">Membrane</keyword>
<dbReference type="Pfam" id="PF01553">
    <property type="entry name" value="Acyltransferase"/>
    <property type="match status" value="1"/>
</dbReference>
<evidence type="ECO:0000313" key="9">
    <source>
        <dbReference type="Proteomes" id="UP000005870"/>
    </source>
</evidence>
<accession>G7UW18</accession>
<keyword evidence="4" id="KW-0443">Lipid metabolism</keyword>
<dbReference type="eggNOG" id="COG0204">
    <property type="taxonomic scope" value="Bacteria"/>
</dbReference>
<keyword evidence="6" id="KW-1133">Transmembrane helix</keyword>
<feature type="domain" description="Phospholipid/glycerol acyltransferase" evidence="7">
    <location>
        <begin position="79"/>
        <end position="195"/>
    </location>
</feature>
<dbReference type="SMART" id="SM00563">
    <property type="entry name" value="PlsC"/>
    <property type="match status" value="1"/>
</dbReference>
<reference evidence="8 9" key="1">
    <citation type="journal article" date="2012" name="J. Bacteriol.">
        <title>Complete Genome Sequence of the BTEX-Degrading Bacterium Pseudoxanthomonas spadix BD-a59.</title>
        <authorList>
            <person name="Lee S.H."/>
            <person name="Jin H.M."/>
            <person name="Lee H.J."/>
            <person name="Kim J.M."/>
            <person name="Jeon C.O."/>
        </authorList>
    </citation>
    <scope>NUCLEOTIDE SEQUENCE [LARGE SCALE GENOMIC DNA]</scope>
    <source>
        <strain evidence="8 9">BD-a59</strain>
    </source>
</reference>
<dbReference type="PANTHER" id="PTHR10434:SF64">
    <property type="entry name" value="1-ACYL-SN-GLYCEROL-3-PHOSPHATE ACYLTRANSFERASE-RELATED"/>
    <property type="match status" value="1"/>
</dbReference>
<evidence type="ECO:0000256" key="2">
    <source>
        <dbReference type="ARBA" id="ARBA00022516"/>
    </source>
</evidence>
<dbReference type="CDD" id="cd07989">
    <property type="entry name" value="LPLAT_AGPAT-like"/>
    <property type="match status" value="1"/>
</dbReference>
<evidence type="ECO:0000256" key="6">
    <source>
        <dbReference type="SAM" id="Phobius"/>
    </source>
</evidence>
<dbReference type="EMBL" id="CP003093">
    <property type="protein sequence ID" value="AER57676.1"/>
    <property type="molecule type" value="Genomic_DNA"/>
</dbReference>
<evidence type="ECO:0000256" key="3">
    <source>
        <dbReference type="ARBA" id="ARBA00022679"/>
    </source>
</evidence>
<evidence type="ECO:0000256" key="4">
    <source>
        <dbReference type="ARBA" id="ARBA00023098"/>
    </source>
</evidence>
<comment type="pathway">
    <text evidence="1">Lipid metabolism.</text>
</comment>
<sequence length="274" mass="29384">MRAAVAEAPGPLRAACRRLARIIAILLASVVLMPLQWLVMRFTRGPNAFVVPRWWFGCLRRAMGIQVEMIGTPRTGGGTLLVGNHLSHYDIVVLGSLLPARFIAKDQMQGWPGMKFVGELAQTLYISRRQRDAAAVAAQLGAQLRGDHDLVLFPEGTTSSGERVAPFKSSLFALFLQRPAGAPGWTLQPFTQQLLSVDGVALDAGGDRAAYAFHGAMRAGPHVKHFLGLSGARVRVTFHPPVTIGDGVDRKALALRLHAIVAGALPTHAEPVGA</sequence>
<evidence type="ECO:0000313" key="8">
    <source>
        <dbReference type="EMBL" id="AER57676.1"/>
    </source>
</evidence>
<name>G7UW18_PSEUP</name>
<dbReference type="RefSeq" id="WP_014161849.1">
    <property type="nucleotide sequence ID" value="NC_016147.2"/>
</dbReference>
<keyword evidence="6" id="KW-0812">Transmembrane</keyword>
<evidence type="ECO:0000256" key="1">
    <source>
        <dbReference type="ARBA" id="ARBA00005189"/>
    </source>
</evidence>
<gene>
    <name evidence="8" type="ordered locus">DSC_15160</name>
</gene>
<keyword evidence="5" id="KW-0012">Acyltransferase</keyword>
<dbReference type="GO" id="GO:0006654">
    <property type="term" value="P:phosphatidic acid biosynthetic process"/>
    <property type="evidence" value="ECO:0007669"/>
    <property type="project" value="TreeGrafter"/>
</dbReference>
<organism evidence="8 9">
    <name type="scientific">Pseudoxanthomonas spadix (strain BD-a59)</name>
    <dbReference type="NCBI Taxonomy" id="1045855"/>
    <lineage>
        <taxon>Bacteria</taxon>
        <taxon>Pseudomonadati</taxon>
        <taxon>Pseudomonadota</taxon>
        <taxon>Gammaproteobacteria</taxon>
        <taxon>Lysobacterales</taxon>
        <taxon>Lysobacteraceae</taxon>
        <taxon>Pseudoxanthomonas</taxon>
    </lineage>
</organism>
<dbReference type="InterPro" id="IPR002123">
    <property type="entry name" value="Plipid/glycerol_acylTrfase"/>
</dbReference>
<feature type="transmembrane region" description="Helical" evidence="6">
    <location>
        <begin position="19"/>
        <end position="39"/>
    </location>
</feature>
<dbReference type="KEGG" id="psd:DSC_15160"/>
<protein>
    <recommendedName>
        <fullName evidence="7">Phospholipid/glycerol acyltransferase domain-containing protein</fullName>
    </recommendedName>
</protein>
<dbReference type="SUPFAM" id="SSF69593">
    <property type="entry name" value="Glycerol-3-phosphate (1)-acyltransferase"/>
    <property type="match status" value="1"/>
</dbReference>